<dbReference type="Gene3D" id="3.40.50.300">
    <property type="entry name" value="P-loop containing nucleotide triphosphate hydrolases"/>
    <property type="match status" value="2"/>
</dbReference>
<accession>A0A6A6D715</accession>
<evidence type="ECO:0000256" key="7">
    <source>
        <dbReference type="ARBA" id="ARBA00023136"/>
    </source>
</evidence>
<dbReference type="Gene3D" id="1.20.1560.10">
    <property type="entry name" value="ABC transporter type 1, transmembrane domain"/>
    <property type="match status" value="2"/>
</dbReference>
<feature type="transmembrane region" description="Helical" evidence="8">
    <location>
        <begin position="1048"/>
        <end position="1065"/>
    </location>
</feature>
<evidence type="ECO:0000256" key="8">
    <source>
        <dbReference type="SAM" id="Phobius"/>
    </source>
</evidence>
<evidence type="ECO:0000313" key="11">
    <source>
        <dbReference type="EMBL" id="KAF2175191.1"/>
    </source>
</evidence>
<dbReference type="InterPro" id="IPR056227">
    <property type="entry name" value="TMD0_ABC"/>
</dbReference>
<feature type="domain" description="ABC transporter" evidence="9">
    <location>
        <begin position="622"/>
        <end position="851"/>
    </location>
</feature>
<evidence type="ECO:0000256" key="1">
    <source>
        <dbReference type="ARBA" id="ARBA00004141"/>
    </source>
</evidence>
<dbReference type="Proteomes" id="UP000800200">
    <property type="component" value="Unassembled WGS sequence"/>
</dbReference>
<evidence type="ECO:0000259" key="9">
    <source>
        <dbReference type="PROSITE" id="PS50893"/>
    </source>
</evidence>
<keyword evidence="11" id="KW-0378">Hydrolase</keyword>
<keyword evidence="3 8" id="KW-0812">Transmembrane</keyword>
<evidence type="ECO:0000256" key="5">
    <source>
        <dbReference type="ARBA" id="ARBA00022840"/>
    </source>
</evidence>
<evidence type="ECO:0000256" key="6">
    <source>
        <dbReference type="ARBA" id="ARBA00022989"/>
    </source>
</evidence>
<dbReference type="InterPro" id="IPR011527">
    <property type="entry name" value="ABC1_TM_dom"/>
</dbReference>
<dbReference type="PANTHER" id="PTHR24223">
    <property type="entry name" value="ATP-BINDING CASSETTE SUB-FAMILY C"/>
    <property type="match status" value="1"/>
</dbReference>
<organism evidence="11 12">
    <name type="scientific">Zopfia rhizophila CBS 207.26</name>
    <dbReference type="NCBI Taxonomy" id="1314779"/>
    <lineage>
        <taxon>Eukaryota</taxon>
        <taxon>Fungi</taxon>
        <taxon>Dikarya</taxon>
        <taxon>Ascomycota</taxon>
        <taxon>Pezizomycotina</taxon>
        <taxon>Dothideomycetes</taxon>
        <taxon>Dothideomycetes incertae sedis</taxon>
        <taxon>Zopfiaceae</taxon>
        <taxon>Zopfia</taxon>
    </lineage>
</organism>
<feature type="domain" description="ABC transmembrane type-1" evidence="10">
    <location>
        <begin position="907"/>
        <end position="1185"/>
    </location>
</feature>
<dbReference type="GO" id="GO:0016020">
    <property type="term" value="C:membrane"/>
    <property type="evidence" value="ECO:0007669"/>
    <property type="project" value="UniProtKB-SubCell"/>
</dbReference>
<dbReference type="InterPro" id="IPR050173">
    <property type="entry name" value="ABC_transporter_C-like"/>
</dbReference>
<feature type="transmembrane region" description="Helical" evidence="8">
    <location>
        <begin position="1156"/>
        <end position="1177"/>
    </location>
</feature>
<dbReference type="GO" id="GO:0005524">
    <property type="term" value="F:ATP binding"/>
    <property type="evidence" value="ECO:0007669"/>
    <property type="project" value="UniProtKB-KW"/>
</dbReference>
<dbReference type="InterPro" id="IPR003593">
    <property type="entry name" value="AAA+_ATPase"/>
</dbReference>
<dbReference type="Pfam" id="PF00005">
    <property type="entry name" value="ABC_tran"/>
    <property type="match status" value="2"/>
</dbReference>
<keyword evidence="6 8" id="KW-1133">Transmembrane helix</keyword>
<dbReference type="PANTHER" id="PTHR24223:SF345">
    <property type="entry name" value="ABC MULTIDRUG TRANSPORTER (EUROFUNG)"/>
    <property type="match status" value="1"/>
</dbReference>
<dbReference type="SUPFAM" id="SSF90123">
    <property type="entry name" value="ABC transporter transmembrane region"/>
    <property type="match status" value="2"/>
</dbReference>
<keyword evidence="5" id="KW-0067">ATP-binding</keyword>
<dbReference type="SUPFAM" id="SSF52540">
    <property type="entry name" value="P-loop containing nucleoside triphosphate hydrolases"/>
    <property type="match status" value="2"/>
</dbReference>
<dbReference type="CDD" id="cd18579">
    <property type="entry name" value="ABC_6TM_ABCC_D1"/>
    <property type="match status" value="1"/>
</dbReference>
<sequence length="1492" mass="164057">MASNPCLNDDSLGPSVRGCRGDFDFTIKFERIFLAIIPASVFVALSLTRLAYLLSKPRIVSAATLQFVKLAIIVVYATLQFSLLILLTTGDGGPVNGLSIAATAFNFVAGLAMIALSFVEHSRSPRPSMLLNAYVLLTLLFDIVQTRTSWLVAGSLQQTSFARLFTSSVAIKALSLFLEAQKKTRWLRWNVGEHSPEESSGIFSLGLYAWLNQLFLRGYRGVLSIDDLYALDKGMIAETTQWKLEQKLETPDYQGRKFRLAWALAKALAVPFLLPVAPRVALMAFSYSQSFFISTLLEYLQQPKDGATTKVAHGLIGAATLIYTGISLSSAFYTYYQWRALYMVRGCLTTAIYKKTTEAKSAPSSDAAAVTLMSTDVERIVRGFYNLHELWASTVEVVLGCWLLQRQLGAAFFAPIVTIFICVAIMSWVSRFTGKRQRAWMSRIQNRVGLTAKVISSMKSLKISGITDQVAELIQSLRVNEIKAGNRWRMISIIAATVAHVPMTVTPVVTFAVTSRNLDVTTTFTSLSYLVLLSNPLNRLFQSLPSLQAAFTCLGRVQNFLEAEPRVDFRRTMSQLRSDNETRFSEISRQVDSSTEKATSMEKRPVISEEVGTLQPKPEVAITIANGSFGWTPERMVLSNINTTIHTGQLTIVVGPVASGKSTLCKALLGEVPIAQGEVKLGSSYSSVAFCEQTPFLLNATFRENIIGYSRFNQRKYDEIMEATMLSIDINLLPSGHNTKIGSNGIMLSGGQKQRVSLARALYLESDLVIVDDILSALDNDTETEVFRRVFGPNGIVRRSKATTILCTHSVRHLPSADHIIALGVDGTIVEDNFYDLVENSKYVHWLGVKTADSDSSLEGEQETPEDNAPEIPKLPKSQVLSNELDKARQMGDFKVYRHYFSNTSKLSILLFLLSGVLFGIGSNFSTVWMRYWSEHTLNRSSAFYIGIYALLRASQLVSLAGGCVVVLISMITFSGTQLHKSALTTVVMAPLKFFTTTDEGIVINIFSQDMTLIDGELPMALINMCLNGFDVIGMAFVIAGASPYLAASYPVLLVALYVLQKFYLRTSRQMRLLDLEAKSPLYAHFLDTTHGVATIRAFGWVKQYIAHNNHLLDTSQRPAYLLAMIQQWLALILHVIVALIATSLVTLATQLTTNAGFTGASFVTLMAFGGAMTNIIQMYAQLETSIGAVSRLKTFSEKVVSENLPGEDIVPPEEWPQRGEIEIKGVSASYGSDTQSTSGNGESGIASRSNLALKDLTISIQPGDKVAICGRTGSGKSSLILLLLRLLDPLPSCSQNMSIDGLPLHRIDRATLRKRIIAVPQDAVFLPDSSTVKANLDPFNAASEDDCLAVLETVQLTSFVEECGGLHEGMSTDSLSAGQKQLFILGRAILRRRVRDRRVSSKNNGGILLLDEVSSTVDKDTDRAMQEIIKVEFADYTIVMVSHRLGMVMDFFKRVIVMDKGSVVETGSPRELVKVGSRFGEIWTLGNHVGG</sequence>
<dbReference type="CDD" id="cd03250">
    <property type="entry name" value="ABCC_MRP_domain1"/>
    <property type="match status" value="1"/>
</dbReference>
<keyword evidence="12" id="KW-1185">Reference proteome</keyword>
<dbReference type="CDD" id="cd18580">
    <property type="entry name" value="ABC_6TM_ABCC_D2"/>
    <property type="match status" value="1"/>
</dbReference>
<dbReference type="Pfam" id="PF24357">
    <property type="entry name" value="TMD0_ABC"/>
    <property type="match status" value="1"/>
</dbReference>
<evidence type="ECO:0000313" key="12">
    <source>
        <dbReference type="Proteomes" id="UP000800200"/>
    </source>
</evidence>
<dbReference type="InterPro" id="IPR044726">
    <property type="entry name" value="ABCC_6TM_D2"/>
</dbReference>
<dbReference type="Pfam" id="PF00664">
    <property type="entry name" value="ABC_membrane"/>
    <property type="match status" value="1"/>
</dbReference>
<gene>
    <name evidence="11" type="ORF">K469DRAFT_724388</name>
</gene>
<dbReference type="InterPro" id="IPR044746">
    <property type="entry name" value="ABCC_6TM_D1"/>
</dbReference>
<keyword evidence="2" id="KW-0813">Transport</keyword>
<dbReference type="OrthoDB" id="6500128at2759"/>
<feature type="transmembrane region" description="Helical" evidence="8">
    <location>
        <begin position="907"/>
        <end position="932"/>
    </location>
</feature>
<name>A0A6A6D715_9PEZI</name>
<protein>
    <submittedName>
        <fullName evidence="11">P-loop containing nucleoside triphosphate hydrolase protein</fullName>
    </submittedName>
</protein>
<feature type="transmembrane region" description="Helical" evidence="8">
    <location>
        <begin position="944"/>
        <end position="972"/>
    </location>
</feature>
<keyword evidence="7 8" id="KW-0472">Membrane</keyword>
<evidence type="ECO:0000256" key="4">
    <source>
        <dbReference type="ARBA" id="ARBA00022741"/>
    </source>
</evidence>
<dbReference type="InterPro" id="IPR036640">
    <property type="entry name" value="ABC1_TM_sf"/>
</dbReference>
<dbReference type="PROSITE" id="PS00211">
    <property type="entry name" value="ABC_TRANSPORTER_1"/>
    <property type="match status" value="2"/>
</dbReference>
<dbReference type="FunFam" id="1.20.1560.10:FF:000066">
    <property type="entry name" value="ABC multidrug transporter (Eurofung)"/>
    <property type="match status" value="1"/>
</dbReference>
<keyword evidence="4" id="KW-0547">Nucleotide-binding</keyword>
<comment type="subcellular location">
    <subcellularLocation>
        <location evidence="1">Membrane</location>
        <topology evidence="1">Multi-pass membrane protein</topology>
    </subcellularLocation>
</comment>
<feature type="transmembrane region" description="Helical" evidence="8">
    <location>
        <begin position="1129"/>
        <end position="1150"/>
    </location>
</feature>
<evidence type="ECO:0000256" key="3">
    <source>
        <dbReference type="ARBA" id="ARBA00022692"/>
    </source>
</evidence>
<dbReference type="PROSITE" id="PS50893">
    <property type="entry name" value="ABC_TRANSPORTER_2"/>
    <property type="match status" value="2"/>
</dbReference>
<evidence type="ECO:0000256" key="2">
    <source>
        <dbReference type="ARBA" id="ARBA00022448"/>
    </source>
</evidence>
<dbReference type="InterPro" id="IPR027417">
    <property type="entry name" value="P-loop_NTPase"/>
</dbReference>
<dbReference type="GO" id="GO:0140359">
    <property type="term" value="F:ABC-type transporter activity"/>
    <property type="evidence" value="ECO:0007669"/>
    <property type="project" value="InterPro"/>
</dbReference>
<feature type="domain" description="ABC transmembrane type-1" evidence="10">
    <location>
        <begin position="280"/>
        <end position="549"/>
    </location>
</feature>
<reference evidence="11" key="1">
    <citation type="journal article" date="2020" name="Stud. Mycol.">
        <title>101 Dothideomycetes genomes: a test case for predicting lifestyles and emergence of pathogens.</title>
        <authorList>
            <person name="Haridas S."/>
            <person name="Albert R."/>
            <person name="Binder M."/>
            <person name="Bloem J."/>
            <person name="Labutti K."/>
            <person name="Salamov A."/>
            <person name="Andreopoulos B."/>
            <person name="Baker S."/>
            <person name="Barry K."/>
            <person name="Bills G."/>
            <person name="Bluhm B."/>
            <person name="Cannon C."/>
            <person name="Castanera R."/>
            <person name="Culley D."/>
            <person name="Daum C."/>
            <person name="Ezra D."/>
            <person name="Gonzalez J."/>
            <person name="Henrissat B."/>
            <person name="Kuo A."/>
            <person name="Liang C."/>
            <person name="Lipzen A."/>
            <person name="Lutzoni F."/>
            <person name="Magnuson J."/>
            <person name="Mondo S."/>
            <person name="Nolan M."/>
            <person name="Ohm R."/>
            <person name="Pangilinan J."/>
            <person name="Park H.-J."/>
            <person name="Ramirez L."/>
            <person name="Alfaro M."/>
            <person name="Sun H."/>
            <person name="Tritt A."/>
            <person name="Yoshinaga Y."/>
            <person name="Zwiers L.-H."/>
            <person name="Turgeon B."/>
            <person name="Goodwin S."/>
            <person name="Spatafora J."/>
            <person name="Crous P."/>
            <person name="Grigoriev I."/>
        </authorList>
    </citation>
    <scope>NUCLEOTIDE SEQUENCE</scope>
    <source>
        <strain evidence="11">CBS 207.26</strain>
    </source>
</reference>
<dbReference type="EMBL" id="ML994740">
    <property type="protein sequence ID" value="KAF2175191.1"/>
    <property type="molecule type" value="Genomic_DNA"/>
</dbReference>
<feature type="transmembrane region" description="Helical" evidence="8">
    <location>
        <begin position="32"/>
        <end position="55"/>
    </location>
</feature>
<dbReference type="FunFam" id="1.20.1560.10:FF:000055">
    <property type="entry name" value="ABC multidrug transporter (Eurofung)"/>
    <property type="match status" value="1"/>
</dbReference>
<dbReference type="InterPro" id="IPR017871">
    <property type="entry name" value="ABC_transporter-like_CS"/>
</dbReference>
<feature type="transmembrane region" description="Helical" evidence="8">
    <location>
        <begin position="312"/>
        <end position="336"/>
    </location>
</feature>
<feature type="transmembrane region" description="Helical" evidence="8">
    <location>
        <begin position="408"/>
        <end position="429"/>
    </location>
</feature>
<feature type="transmembrane region" description="Helical" evidence="8">
    <location>
        <begin position="67"/>
        <end position="87"/>
    </location>
</feature>
<dbReference type="PROSITE" id="PS50929">
    <property type="entry name" value="ABC_TM1F"/>
    <property type="match status" value="2"/>
</dbReference>
<dbReference type="GO" id="GO:0016887">
    <property type="term" value="F:ATP hydrolysis activity"/>
    <property type="evidence" value="ECO:0007669"/>
    <property type="project" value="InterPro"/>
</dbReference>
<feature type="transmembrane region" description="Helical" evidence="8">
    <location>
        <begin position="258"/>
        <end position="274"/>
    </location>
</feature>
<dbReference type="SMART" id="SM00382">
    <property type="entry name" value="AAA"/>
    <property type="match status" value="2"/>
</dbReference>
<evidence type="ECO:0000259" key="10">
    <source>
        <dbReference type="PROSITE" id="PS50929"/>
    </source>
</evidence>
<proteinExistence type="predicted"/>
<dbReference type="InterPro" id="IPR003439">
    <property type="entry name" value="ABC_transporter-like_ATP-bd"/>
</dbReference>
<feature type="domain" description="ABC transporter" evidence="9">
    <location>
        <begin position="1222"/>
        <end position="1486"/>
    </location>
</feature>
<feature type="transmembrane region" description="Helical" evidence="8">
    <location>
        <begin position="99"/>
        <end position="119"/>
    </location>
</feature>